<dbReference type="Proteomes" id="UP000315252">
    <property type="component" value="Unassembled WGS sequence"/>
</dbReference>
<organism evidence="2 3">
    <name type="scientific">Denitrobaculum tricleocarpae</name>
    <dbReference type="NCBI Taxonomy" id="2591009"/>
    <lineage>
        <taxon>Bacteria</taxon>
        <taxon>Pseudomonadati</taxon>
        <taxon>Pseudomonadota</taxon>
        <taxon>Alphaproteobacteria</taxon>
        <taxon>Rhodospirillales</taxon>
        <taxon>Rhodospirillaceae</taxon>
        <taxon>Denitrobaculum</taxon>
    </lineage>
</organism>
<comment type="caution">
    <text evidence="2">The sequence shown here is derived from an EMBL/GenBank/DDBJ whole genome shotgun (WGS) entry which is preliminary data.</text>
</comment>
<proteinExistence type="predicted"/>
<dbReference type="AlphaFoldDB" id="A0A545TX93"/>
<accession>A0A545TX93</accession>
<dbReference type="RefSeq" id="WP_142895432.1">
    <property type="nucleotide sequence ID" value="NZ_ML660053.1"/>
</dbReference>
<evidence type="ECO:0000313" key="3">
    <source>
        <dbReference type="Proteomes" id="UP000315252"/>
    </source>
</evidence>
<gene>
    <name evidence="2" type="ORF">FKG95_06055</name>
</gene>
<evidence type="ECO:0000256" key="1">
    <source>
        <dbReference type="SAM" id="SignalP"/>
    </source>
</evidence>
<evidence type="ECO:0000313" key="2">
    <source>
        <dbReference type="EMBL" id="TQV81801.1"/>
    </source>
</evidence>
<name>A0A545TX93_9PROT</name>
<keyword evidence="1" id="KW-0732">Signal</keyword>
<keyword evidence="3" id="KW-1185">Reference proteome</keyword>
<reference evidence="2 3" key="1">
    <citation type="submission" date="2019-06" db="EMBL/GenBank/DDBJ databases">
        <title>Whole genome sequence for Rhodospirillaceae sp. R148.</title>
        <authorList>
            <person name="Wang G."/>
        </authorList>
    </citation>
    <scope>NUCLEOTIDE SEQUENCE [LARGE SCALE GENOMIC DNA]</scope>
    <source>
        <strain evidence="2 3">R148</strain>
    </source>
</reference>
<dbReference type="EMBL" id="VHSH01000002">
    <property type="protein sequence ID" value="TQV81801.1"/>
    <property type="molecule type" value="Genomic_DNA"/>
</dbReference>
<feature type="signal peptide" evidence="1">
    <location>
        <begin position="1"/>
        <end position="24"/>
    </location>
</feature>
<protein>
    <recommendedName>
        <fullName evidence="4">DUF3108 domain-containing protein</fullName>
    </recommendedName>
</protein>
<sequence>MPTLAKATLLALTTSLVLSAAAEAQPYGGIKNFSFGIQDSYLGDPLTFVFVPRKGKYVFDRLDGSPVKLRLKGEKYRRAQITGYQIYLGHPHSGGKKIASHGHQQGSWEKVDRRVAFSDRNLLKGYEARALKYCQQHGDPNKRVVNDMDLMFTGWMQSKGKNISQSAKNPTVNKATRYATAKIVCMPEPFNVTDVKLSIKRTGSMTACPANITLTAQFKANKAGKFTFRLFRGDGAFRDVKMTANNAGRATYTRKYTFNETTHRKYYAAVMGGAQASSQWTPMSVNCSQPVGGGAFTTAPRPTLD</sequence>
<evidence type="ECO:0008006" key="4">
    <source>
        <dbReference type="Google" id="ProtNLM"/>
    </source>
</evidence>
<feature type="chain" id="PRO_5021936847" description="DUF3108 domain-containing protein" evidence="1">
    <location>
        <begin position="25"/>
        <end position="305"/>
    </location>
</feature>